<dbReference type="UniPathway" id="UPA00756"/>
<dbReference type="UniPathway" id="UPA00862"/>
<evidence type="ECO:0000256" key="13">
    <source>
        <dbReference type="ARBA" id="ARBA00023157"/>
    </source>
</evidence>
<feature type="domain" description="Sulfotransferase" evidence="20">
    <location>
        <begin position="587"/>
        <end position="787"/>
    </location>
</feature>
<comment type="pathway">
    <text evidence="3">Glycan metabolism; heparan sulfate biosynthesis.</text>
</comment>
<feature type="binding site" evidence="17">
    <location>
        <begin position="822"/>
        <end position="826"/>
    </location>
    <ligand>
        <name>3'-phosphoadenylyl sulfate</name>
        <dbReference type="ChEBI" id="CHEBI:58339"/>
    </ligand>
</feature>
<dbReference type="SUPFAM" id="SSF52540">
    <property type="entry name" value="P-loop containing nucleoside triphosphate hydrolases"/>
    <property type="match status" value="1"/>
</dbReference>
<evidence type="ECO:0000256" key="8">
    <source>
        <dbReference type="ARBA" id="ARBA00022801"/>
    </source>
</evidence>
<accession>A0A0N5A9G7</accession>
<dbReference type="GO" id="GO:0016787">
    <property type="term" value="F:hydrolase activity"/>
    <property type="evidence" value="ECO:0007669"/>
    <property type="project" value="UniProtKB-KW"/>
</dbReference>
<protein>
    <recommendedName>
        <fullName evidence="5">[heparan sulfate]-glucosamine N-sulfotransferase</fullName>
        <ecNumber evidence="5">2.8.2.8</ecNumber>
    </recommendedName>
</protein>
<evidence type="ECO:0000259" key="22">
    <source>
        <dbReference type="Pfam" id="PF25119"/>
    </source>
</evidence>
<dbReference type="InterPro" id="IPR027417">
    <property type="entry name" value="P-loop_NTPase"/>
</dbReference>
<dbReference type="STRING" id="451379.A0A0N5A9G7"/>
<comment type="pathway">
    <text evidence="2">Glycan metabolism; heparin biosynthesis.</text>
</comment>
<keyword evidence="23" id="KW-1185">Reference proteome</keyword>
<evidence type="ECO:0000256" key="5">
    <source>
        <dbReference type="ARBA" id="ARBA00012979"/>
    </source>
</evidence>
<reference evidence="24" key="1">
    <citation type="submission" date="2017-02" db="UniProtKB">
        <authorList>
            <consortium name="WormBaseParasite"/>
        </authorList>
    </citation>
    <scope>IDENTIFICATION</scope>
</reference>
<evidence type="ECO:0000313" key="24">
    <source>
        <dbReference type="WBParaSite" id="SMUV_0000074501-mRNA-1"/>
    </source>
</evidence>
<keyword evidence="7 19" id="KW-0812">Transmembrane</keyword>
<feature type="active site" description="For sulfotransferase activity" evidence="16">
    <location>
        <position position="596"/>
    </location>
</feature>
<sequence>MAIYLPRRRILSVLKVVLIITVFLFIWYYWHFKSKPEEIHLRFPPKKIAPYICPLSDNSVNTFGPSSLENVWKKPPLTDQKVLVFVETTYSKLGRQIVNVLNAVKVPYKVESLTKNLPLLANAKRGRFSSIIFENYYKYLNLSPWNRQLLDKYCRDYEVGIIGFLISHPSDYIRLKIKDSPLTLLQKQTAKNLRFYSRSQVNYIAKPGPILHTPKPLSNDWVLFEILDGYESIISANDDDGKERAAVILDKGTSDNIQRILFGHGLSYWMNQIAFIDSIRYMSKGKVDVGLDRYIQIDVDDVFVGASGGRMVRADADALLQSQERLRKSIEHFTYCLGFSGHYFRSGDSLEDSGDERLIELASNFVWFPHMWRHNHAHECNLTYLEAVMAQNKLFAQAMKLPAFSHYSVSPQHAGVYPVHEALYTAWHKIWDIWVTSTEEYPHLRPAATRRGFVHQNISVLPRQTCGLYTHTHFFHAYPGGFSKLLANIEGGDLFFTLLVNPFSVFMTHQQNFANDRLGMFTFEREVDFLKCWTNLRLKWVEPVTLAKHYFERFPNERMPVWGNPCIDARHMRILPAEYNCSRMLLPEVLIVGPQKSGSTALATYLGLHPSFSTNKNIPLTFEELQFFGGSNYQKGILWYCFPNVYMDQFSSQTDIEKRRIFEKSATYFDNAEAPRAAAALLPKADIVIILHDPSMRAYSWYQHMRAHNDTAALAYSFNEILDANQSSSISVRHLKQRCISPGRYVHHIERWLDFFPFSQLHFVDGKVLRENPIEALKQLIESLHMEPFPYENWLKYNSKKGFFCVGKGDGSGGDKCLGPSKGRKYAPMEAELKRYVDNLFLEDNIALARLLSRNDVPIPIWLKDLLSQKDYAS</sequence>
<dbReference type="Proteomes" id="UP000046393">
    <property type="component" value="Unplaced"/>
</dbReference>
<evidence type="ECO:0000256" key="10">
    <source>
        <dbReference type="ARBA" id="ARBA00022989"/>
    </source>
</evidence>
<keyword evidence="11" id="KW-0333">Golgi apparatus</keyword>
<evidence type="ECO:0000256" key="19">
    <source>
        <dbReference type="SAM" id="Phobius"/>
    </source>
</evidence>
<comment type="subcellular location">
    <subcellularLocation>
        <location evidence="1">Golgi apparatus membrane</location>
        <topology evidence="1">Single-pass type II membrane protein</topology>
    </subcellularLocation>
</comment>
<keyword evidence="9" id="KW-0735">Signal-anchor</keyword>
<dbReference type="GO" id="GO:0015016">
    <property type="term" value="F:heparan sulfate N-sulfotransferase activity"/>
    <property type="evidence" value="ECO:0007669"/>
    <property type="project" value="UniProtKB-EC"/>
</dbReference>
<dbReference type="InterPro" id="IPR021930">
    <property type="entry name" value="Heparan_SO4_deacetylase_dom"/>
</dbReference>
<dbReference type="PANTHER" id="PTHR10605:SF56">
    <property type="entry name" value="BIFUNCTIONAL HEPARAN SULFATE N-DEACETYLASE_N-SULFOTRANSFERASE"/>
    <property type="match status" value="1"/>
</dbReference>
<keyword evidence="14" id="KW-0325">Glycoprotein</keyword>
<evidence type="ECO:0000256" key="2">
    <source>
        <dbReference type="ARBA" id="ARBA00004841"/>
    </source>
</evidence>
<dbReference type="Pfam" id="PF00685">
    <property type="entry name" value="Sulfotransfer_1"/>
    <property type="match status" value="1"/>
</dbReference>
<evidence type="ECO:0000256" key="18">
    <source>
        <dbReference type="PIRSR" id="PIRSR637359-3"/>
    </source>
</evidence>
<evidence type="ECO:0000256" key="9">
    <source>
        <dbReference type="ARBA" id="ARBA00022968"/>
    </source>
</evidence>
<dbReference type="PANTHER" id="PTHR10605">
    <property type="entry name" value="HEPARAN SULFATE SULFOTRANSFERASE"/>
    <property type="match status" value="1"/>
</dbReference>
<comment type="similarity">
    <text evidence="4">Belongs to the sulfotransferase 1 family. NDST subfamily.</text>
</comment>
<name>A0A0N5A9G7_9BILA</name>
<feature type="transmembrane region" description="Helical" evidence="19">
    <location>
        <begin position="12"/>
        <end position="30"/>
    </location>
</feature>
<proteinExistence type="inferred from homology"/>
<evidence type="ECO:0000259" key="21">
    <source>
        <dbReference type="Pfam" id="PF12062"/>
    </source>
</evidence>
<evidence type="ECO:0000256" key="4">
    <source>
        <dbReference type="ARBA" id="ARBA00010420"/>
    </source>
</evidence>
<feature type="domain" description="Heparan sulfate-N-deacetylase N-terminal" evidence="22">
    <location>
        <begin position="78"/>
        <end position="282"/>
    </location>
</feature>
<evidence type="ECO:0000256" key="1">
    <source>
        <dbReference type="ARBA" id="ARBA00004323"/>
    </source>
</evidence>
<evidence type="ECO:0000256" key="17">
    <source>
        <dbReference type="PIRSR" id="PIRSR637359-2"/>
    </source>
</evidence>
<evidence type="ECO:0000256" key="16">
    <source>
        <dbReference type="PIRSR" id="PIRSR637359-1"/>
    </source>
</evidence>
<evidence type="ECO:0000259" key="20">
    <source>
        <dbReference type="Pfam" id="PF00685"/>
    </source>
</evidence>
<dbReference type="Pfam" id="PF25119">
    <property type="entry name" value="HSNSD_N"/>
    <property type="match status" value="1"/>
</dbReference>
<dbReference type="GO" id="GO:0000139">
    <property type="term" value="C:Golgi membrane"/>
    <property type="evidence" value="ECO:0007669"/>
    <property type="project" value="UniProtKB-SubCell"/>
</dbReference>
<feature type="binding site" evidence="17">
    <location>
        <position position="700"/>
    </location>
    <ligand>
        <name>3'-phosphoadenylyl sulfate</name>
        <dbReference type="ChEBI" id="CHEBI:58339"/>
    </ligand>
</feature>
<keyword evidence="13 18" id="KW-1015">Disulfide bond</keyword>
<evidence type="ECO:0000256" key="3">
    <source>
        <dbReference type="ARBA" id="ARBA00005093"/>
    </source>
</evidence>
<keyword evidence="12 19" id="KW-0472">Membrane</keyword>
<dbReference type="InterPro" id="IPR000863">
    <property type="entry name" value="Sulfotransferase_dom"/>
</dbReference>
<evidence type="ECO:0000256" key="7">
    <source>
        <dbReference type="ARBA" id="ARBA00022692"/>
    </source>
</evidence>
<dbReference type="GO" id="GO:0015012">
    <property type="term" value="P:heparan sulfate proteoglycan biosynthetic process"/>
    <property type="evidence" value="ECO:0007669"/>
    <property type="project" value="UniProtKB-UniPathway"/>
</dbReference>
<feature type="disulfide bond" evidence="18">
    <location>
        <begin position="805"/>
        <end position="817"/>
    </location>
</feature>
<evidence type="ECO:0000313" key="23">
    <source>
        <dbReference type="Proteomes" id="UP000046393"/>
    </source>
</evidence>
<dbReference type="EC" id="2.8.2.8" evidence="5"/>
<evidence type="ECO:0000256" key="6">
    <source>
        <dbReference type="ARBA" id="ARBA00022679"/>
    </source>
</evidence>
<keyword evidence="15" id="KW-0511">Multifunctional enzyme</keyword>
<dbReference type="Gene3D" id="3.40.50.300">
    <property type="entry name" value="P-loop containing nucleotide triphosphate hydrolases"/>
    <property type="match status" value="1"/>
</dbReference>
<organism evidence="23 24">
    <name type="scientific">Syphacia muris</name>
    <dbReference type="NCBI Taxonomy" id="451379"/>
    <lineage>
        <taxon>Eukaryota</taxon>
        <taxon>Metazoa</taxon>
        <taxon>Ecdysozoa</taxon>
        <taxon>Nematoda</taxon>
        <taxon>Chromadorea</taxon>
        <taxon>Rhabditida</taxon>
        <taxon>Spirurina</taxon>
        <taxon>Oxyuridomorpha</taxon>
        <taxon>Oxyuroidea</taxon>
        <taxon>Oxyuridae</taxon>
        <taxon>Syphacia</taxon>
    </lineage>
</organism>
<keyword evidence="8" id="KW-0378">Hydrolase</keyword>
<dbReference type="GO" id="GO:0030210">
    <property type="term" value="P:heparin proteoglycan biosynthetic process"/>
    <property type="evidence" value="ECO:0007669"/>
    <property type="project" value="UniProtKB-UniPathway"/>
</dbReference>
<dbReference type="GO" id="GO:0019213">
    <property type="term" value="F:deacetylase activity"/>
    <property type="evidence" value="ECO:0007669"/>
    <property type="project" value="TreeGrafter"/>
</dbReference>
<dbReference type="AlphaFoldDB" id="A0A0N5A9G7"/>
<evidence type="ECO:0000256" key="14">
    <source>
        <dbReference type="ARBA" id="ARBA00023180"/>
    </source>
</evidence>
<evidence type="ECO:0000256" key="12">
    <source>
        <dbReference type="ARBA" id="ARBA00023136"/>
    </source>
</evidence>
<evidence type="ECO:0000256" key="15">
    <source>
        <dbReference type="ARBA" id="ARBA00023268"/>
    </source>
</evidence>
<keyword evidence="10 19" id="KW-1133">Transmembrane helix</keyword>
<keyword evidence="6" id="KW-0808">Transferase</keyword>
<evidence type="ECO:0000256" key="11">
    <source>
        <dbReference type="ARBA" id="ARBA00023034"/>
    </source>
</evidence>
<dbReference type="InterPro" id="IPR037359">
    <property type="entry name" value="NST/OST"/>
</dbReference>
<dbReference type="InterPro" id="IPR056793">
    <property type="entry name" value="HSNSD_N"/>
</dbReference>
<dbReference type="Pfam" id="PF12062">
    <property type="entry name" value="HSNSD-CE"/>
    <property type="match status" value="1"/>
</dbReference>
<dbReference type="WBParaSite" id="SMUV_0000074501-mRNA-1">
    <property type="protein sequence ID" value="SMUV_0000074501-mRNA-1"/>
    <property type="gene ID" value="SMUV_0000074501"/>
</dbReference>
<feature type="domain" description="Heparan sulphate-N-deacetylase deacetylase" evidence="21">
    <location>
        <begin position="292"/>
        <end position="495"/>
    </location>
</feature>